<dbReference type="AlphaFoldDB" id="A0A9Q1G293"/>
<name>A0A9Q1G293_SYNKA</name>
<dbReference type="EMBL" id="JAINUF010000002">
    <property type="protein sequence ID" value="KAJ8373445.1"/>
    <property type="molecule type" value="Genomic_DNA"/>
</dbReference>
<comment type="caution">
    <text evidence="2">The sequence shown here is derived from an EMBL/GenBank/DDBJ whole genome shotgun (WGS) entry which is preliminary data.</text>
</comment>
<feature type="region of interest" description="Disordered" evidence="1">
    <location>
        <begin position="43"/>
        <end position="78"/>
    </location>
</feature>
<gene>
    <name evidence="2" type="ORF">SKAU_G00040250</name>
</gene>
<organism evidence="2 3">
    <name type="scientific">Synaphobranchus kaupii</name>
    <name type="common">Kaup's arrowtooth eel</name>
    <dbReference type="NCBI Taxonomy" id="118154"/>
    <lineage>
        <taxon>Eukaryota</taxon>
        <taxon>Metazoa</taxon>
        <taxon>Chordata</taxon>
        <taxon>Craniata</taxon>
        <taxon>Vertebrata</taxon>
        <taxon>Euteleostomi</taxon>
        <taxon>Actinopterygii</taxon>
        <taxon>Neopterygii</taxon>
        <taxon>Teleostei</taxon>
        <taxon>Anguilliformes</taxon>
        <taxon>Synaphobranchidae</taxon>
        <taxon>Synaphobranchus</taxon>
    </lineage>
</organism>
<sequence>MTRSLTPLRGDWQGFEAEQRGTGSALLRASSLSYHNVRQREVSRLTRTGQRALSASAGSRVLVAPTSEPGGQWGRAGRGQELPKWLSVLLPRACTPHRAPEVTP</sequence>
<evidence type="ECO:0000313" key="3">
    <source>
        <dbReference type="Proteomes" id="UP001152622"/>
    </source>
</evidence>
<accession>A0A9Q1G293</accession>
<protein>
    <submittedName>
        <fullName evidence="2">Uncharacterized protein</fullName>
    </submittedName>
</protein>
<proteinExistence type="predicted"/>
<keyword evidence="3" id="KW-1185">Reference proteome</keyword>
<reference evidence="2" key="1">
    <citation type="journal article" date="2023" name="Science">
        <title>Genome structures resolve the early diversification of teleost fishes.</title>
        <authorList>
            <person name="Parey E."/>
            <person name="Louis A."/>
            <person name="Montfort J."/>
            <person name="Bouchez O."/>
            <person name="Roques C."/>
            <person name="Iampietro C."/>
            <person name="Lluch J."/>
            <person name="Castinel A."/>
            <person name="Donnadieu C."/>
            <person name="Desvignes T."/>
            <person name="Floi Bucao C."/>
            <person name="Jouanno E."/>
            <person name="Wen M."/>
            <person name="Mejri S."/>
            <person name="Dirks R."/>
            <person name="Jansen H."/>
            <person name="Henkel C."/>
            <person name="Chen W.J."/>
            <person name="Zahm M."/>
            <person name="Cabau C."/>
            <person name="Klopp C."/>
            <person name="Thompson A.W."/>
            <person name="Robinson-Rechavi M."/>
            <person name="Braasch I."/>
            <person name="Lecointre G."/>
            <person name="Bobe J."/>
            <person name="Postlethwait J.H."/>
            <person name="Berthelot C."/>
            <person name="Roest Crollius H."/>
            <person name="Guiguen Y."/>
        </authorList>
    </citation>
    <scope>NUCLEOTIDE SEQUENCE</scope>
    <source>
        <strain evidence="2">WJC10195</strain>
    </source>
</reference>
<evidence type="ECO:0000313" key="2">
    <source>
        <dbReference type="EMBL" id="KAJ8373445.1"/>
    </source>
</evidence>
<evidence type="ECO:0000256" key="1">
    <source>
        <dbReference type="SAM" id="MobiDB-lite"/>
    </source>
</evidence>
<feature type="compositionally biased region" description="Polar residues" evidence="1">
    <location>
        <begin position="45"/>
        <end position="57"/>
    </location>
</feature>
<dbReference type="Proteomes" id="UP001152622">
    <property type="component" value="Chromosome 2"/>
</dbReference>